<evidence type="ECO:0008006" key="5">
    <source>
        <dbReference type="Google" id="ProtNLM"/>
    </source>
</evidence>
<keyword evidence="2" id="KW-0472">Membrane</keyword>
<keyword evidence="2" id="KW-1133">Transmembrane helix</keyword>
<name>A0ABP0X4E6_9BRYO</name>
<evidence type="ECO:0000256" key="1">
    <source>
        <dbReference type="SAM" id="MobiDB-lite"/>
    </source>
</evidence>
<dbReference type="EMBL" id="OZ020100">
    <property type="protein sequence ID" value="CAK9273964.1"/>
    <property type="molecule type" value="Genomic_DNA"/>
</dbReference>
<accession>A0ABP0X4E6</accession>
<organism evidence="3 4">
    <name type="scientific">Sphagnum jensenii</name>
    <dbReference type="NCBI Taxonomy" id="128206"/>
    <lineage>
        <taxon>Eukaryota</taxon>
        <taxon>Viridiplantae</taxon>
        <taxon>Streptophyta</taxon>
        <taxon>Embryophyta</taxon>
        <taxon>Bryophyta</taxon>
        <taxon>Sphagnophytina</taxon>
        <taxon>Sphagnopsida</taxon>
        <taxon>Sphagnales</taxon>
        <taxon>Sphagnaceae</taxon>
        <taxon>Sphagnum</taxon>
    </lineage>
</organism>
<dbReference type="Proteomes" id="UP001497444">
    <property type="component" value="Chromosome 5"/>
</dbReference>
<feature type="compositionally biased region" description="Polar residues" evidence="1">
    <location>
        <begin position="90"/>
        <end position="102"/>
    </location>
</feature>
<gene>
    <name evidence="3" type="ORF">CSSPJE1EN1_LOCUS19442</name>
</gene>
<evidence type="ECO:0000313" key="4">
    <source>
        <dbReference type="Proteomes" id="UP001497444"/>
    </source>
</evidence>
<proteinExistence type="predicted"/>
<reference evidence="3" key="1">
    <citation type="submission" date="2024-02" db="EMBL/GenBank/DDBJ databases">
        <authorList>
            <consortium name="ELIXIR-Norway"/>
            <consortium name="Elixir Norway"/>
        </authorList>
    </citation>
    <scope>NUCLEOTIDE SEQUENCE</scope>
</reference>
<keyword evidence="4" id="KW-1185">Reference proteome</keyword>
<evidence type="ECO:0000256" key="2">
    <source>
        <dbReference type="SAM" id="Phobius"/>
    </source>
</evidence>
<keyword evidence="2" id="KW-0812">Transmembrane</keyword>
<feature type="region of interest" description="Disordered" evidence="1">
    <location>
        <begin position="82"/>
        <end position="102"/>
    </location>
</feature>
<feature type="transmembrane region" description="Helical" evidence="2">
    <location>
        <begin position="15"/>
        <end position="39"/>
    </location>
</feature>
<protein>
    <recommendedName>
        <fullName evidence="5">Secreted protein</fullName>
    </recommendedName>
</protein>
<evidence type="ECO:0000313" key="3">
    <source>
        <dbReference type="EMBL" id="CAK9273964.1"/>
    </source>
</evidence>
<sequence>MKQLRKHGVEGAGEVVVVVVVIVAVSVLVQRGLCGGSWIRGGTAGMKRRSGRKKGVALFLLDSRNSFAIASRDITGRCLSREESERLWRQQRSSRNRNPPPQ</sequence>